<feature type="domain" description="DUF7580" evidence="8">
    <location>
        <begin position="183"/>
        <end position="522"/>
    </location>
</feature>
<dbReference type="PANTHER" id="PTHR43806">
    <property type="entry name" value="PEPTIDASE S8"/>
    <property type="match status" value="1"/>
</dbReference>
<dbReference type="Pfam" id="PF24476">
    <property type="entry name" value="DUF7580"/>
    <property type="match status" value="1"/>
</dbReference>
<evidence type="ECO:0000313" key="10">
    <source>
        <dbReference type="Proteomes" id="UP000799779"/>
    </source>
</evidence>
<evidence type="ECO:0000256" key="5">
    <source>
        <dbReference type="PROSITE-ProRule" id="PRU01240"/>
    </source>
</evidence>
<feature type="active site" description="Charge relay system" evidence="5">
    <location>
        <position position="812"/>
    </location>
</feature>
<evidence type="ECO:0000259" key="8">
    <source>
        <dbReference type="Pfam" id="PF24476"/>
    </source>
</evidence>
<dbReference type="OrthoDB" id="3797656at2759"/>
<evidence type="ECO:0000256" key="2">
    <source>
        <dbReference type="ARBA" id="ARBA00022670"/>
    </source>
</evidence>
<dbReference type="InterPro" id="IPR056002">
    <property type="entry name" value="DUF7580"/>
</dbReference>
<proteinExistence type="inferred from homology"/>
<reference evidence="9" key="1">
    <citation type="journal article" date="2020" name="Stud. Mycol.">
        <title>101 Dothideomycetes genomes: a test case for predicting lifestyles and emergence of pathogens.</title>
        <authorList>
            <person name="Haridas S."/>
            <person name="Albert R."/>
            <person name="Binder M."/>
            <person name="Bloem J."/>
            <person name="Labutti K."/>
            <person name="Salamov A."/>
            <person name="Andreopoulos B."/>
            <person name="Baker S."/>
            <person name="Barry K."/>
            <person name="Bills G."/>
            <person name="Bluhm B."/>
            <person name="Cannon C."/>
            <person name="Castanera R."/>
            <person name="Culley D."/>
            <person name="Daum C."/>
            <person name="Ezra D."/>
            <person name="Gonzalez J."/>
            <person name="Henrissat B."/>
            <person name="Kuo A."/>
            <person name="Liang C."/>
            <person name="Lipzen A."/>
            <person name="Lutzoni F."/>
            <person name="Magnuson J."/>
            <person name="Mondo S."/>
            <person name="Nolan M."/>
            <person name="Ohm R."/>
            <person name="Pangilinan J."/>
            <person name="Park H.-J."/>
            <person name="Ramirez L."/>
            <person name="Alfaro M."/>
            <person name="Sun H."/>
            <person name="Tritt A."/>
            <person name="Yoshinaga Y."/>
            <person name="Zwiers L.-H."/>
            <person name="Turgeon B."/>
            <person name="Goodwin S."/>
            <person name="Spatafora J."/>
            <person name="Crous P."/>
            <person name="Grigoriev I."/>
        </authorList>
    </citation>
    <scope>NUCLEOTIDE SEQUENCE</scope>
    <source>
        <strain evidence="9">CBS 123094</strain>
    </source>
</reference>
<dbReference type="Pfam" id="PF00082">
    <property type="entry name" value="Peptidase_S8"/>
    <property type="match status" value="1"/>
</dbReference>
<dbReference type="InterPro" id="IPR000209">
    <property type="entry name" value="Peptidase_S8/S53_dom"/>
</dbReference>
<dbReference type="InterPro" id="IPR050131">
    <property type="entry name" value="Peptidase_S8_subtilisin-like"/>
</dbReference>
<feature type="domain" description="Peptidase S8/S53" evidence="7">
    <location>
        <begin position="605"/>
        <end position="828"/>
    </location>
</feature>
<keyword evidence="3 5" id="KW-0378">Hydrolase</keyword>
<dbReference type="Gene3D" id="3.40.50.200">
    <property type="entry name" value="Peptidase S8/S53 domain"/>
    <property type="match status" value="1"/>
</dbReference>
<keyword evidence="4 5" id="KW-0720">Serine protease</keyword>
<evidence type="ECO:0000256" key="6">
    <source>
        <dbReference type="SAM" id="MobiDB-lite"/>
    </source>
</evidence>
<dbReference type="Proteomes" id="UP000799779">
    <property type="component" value="Unassembled WGS sequence"/>
</dbReference>
<organism evidence="9 10">
    <name type="scientific">Amniculicola lignicola CBS 123094</name>
    <dbReference type="NCBI Taxonomy" id="1392246"/>
    <lineage>
        <taxon>Eukaryota</taxon>
        <taxon>Fungi</taxon>
        <taxon>Dikarya</taxon>
        <taxon>Ascomycota</taxon>
        <taxon>Pezizomycotina</taxon>
        <taxon>Dothideomycetes</taxon>
        <taxon>Pleosporomycetidae</taxon>
        <taxon>Pleosporales</taxon>
        <taxon>Amniculicolaceae</taxon>
        <taxon>Amniculicola</taxon>
    </lineage>
</organism>
<sequence length="904" mass="102511">MAHCKDRVFPSELLASVAPEASGLLLPIAIQNKNAPASAIAVRLHSIGRDLSSQPLYELPVDTQQLSERVLHALLDICLWPMVSSSKAPSYHKETPSEVYKNLRDRFQKDQVNTQQSVIKFCKAPPSTIKRFEDHFIDLANKLSKNVDDLYGSTIDSNAYSHIEPLARDVYPDEVHQLLLDGMKRYSSCEEEAHKDAGSNPSKLHITRLCLSSGFRSSKDQLALFHIIMASSQMSYWQEMTINIPIEGRDPEHNQDRQQRVAWDPRSPALIESGKICEWLENPTYAKISLNLDQDHRLYEQPGAEDPPNILSGCGIRLSQLLKEAEFTVEHKIKLSYTVARAFWQFYSSDLMKARWTSEDIWFIHLDKNVEQSDDIPLRAFVSFPFGSQFHEAPGECYGENEYRHCYPRILYLGIVLLEIGLGQSLSIERNSAHNLATHISLARLKAKTKLKELKKADWDGFQWKDYYVKAIGNCLESVHFKDTTMGQKRRPQGGKSDSTTHLDSPLEERRKALFRNVVTPLFWLARVGFENSEEDLRVSIRKKLRRQSTFTSHDELQQFWREKRTLPSFCSGGTANTQEYLADLQKIAGHIYRCRRLAKITKPIRVAILDTGCKKELAFFQDPERSKRIRGWKDFTASGSAVETDLFGHGTFMARLLMHVAPIVDVYLIRVAEKTDDLQNSQHSIAQAIEHAGLDPEWNVDIISMSFGYFDKPGMSHTIIEEAIEKVKKGRKDKILFLASAGNSWSRRRDFPASHKDVIPIYAGDSRGVFLESNPAHTGKKLGTYGKDIPSSIVDEVKNHFPEADLSAGTSIATAIAAGIVAMMLSYTAALPSLIKINGFEEVFAKLLTKKGMEHMLEAMSLTRHDAEHFISPIWYWGEKEKDMELLVSICGAIEQMNKQPPE</sequence>
<dbReference type="InterPro" id="IPR036852">
    <property type="entry name" value="Peptidase_S8/S53_dom_sf"/>
</dbReference>
<feature type="region of interest" description="Disordered" evidence="6">
    <location>
        <begin position="486"/>
        <end position="505"/>
    </location>
</feature>
<evidence type="ECO:0000256" key="3">
    <source>
        <dbReference type="ARBA" id="ARBA00022801"/>
    </source>
</evidence>
<evidence type="ECO:0000256" key="4">
    <source>
        <dbReference type="ARBA" id="ARBA00022825"/>
    </source>
</evidence>
<feature type="active site" description="Charge relay system" evidence="5">
    <location>
        <position position="611"/>
    </location>
</feature>
<comment type="similarity">
    <text evidence="1 5">Belongs to the peptidase S8 family.</text>
</comment>
<dbReference type="GO" id="GO:0004252">
    <property type="term" value="F:serine-type endopeptidase activity"/>
    <property type="evidence" value="ECO:0007669"/>
    <property type="project" value="UniProtKB-UniRule"/>
</dbReference>
<keyword evidence="2 5" id="KW-0645">Protease</keyword>
<evidence type="ECO:0000259" key="7">
    <source>
        <dbReference type="Pfam" id="PF00082"/>
    </source>
</evidence>
<evidence type="ECO:0000256" key="1">
    <source>
        <dbReference type="ARBA" id="ARBA00011073"/>
    </source>
</evidence>
<dbReference type="PROSITE" id="PS51892">
    <property type="entry name" value="SUBTILASE"/>
    <property type="match status" value="1"/>
</dbReference>
<protein>
    <submittedName>
        <fullName evidence="9">S8 family peptidase</fullName>
    </submittedName>
</protein>
<evidence type="ECO:0000313" key="9">
    <source>
        <dbReference type="EMBL" id="KAF1996900.1"/>
    </source>
</evidence>
<gene>
    <name evidence="9" type="ORF">P154DRAFT_579388</name>
</gene>
<keyword evidence="10" id="KW-1185">Reference proteome</keyword>
<name>A0A6A5W4V2_9PLEO</name>
<dbReference type="EMBL" id="ML977619">
    <property type="protein sequence ID" value="KAF1996900.1"/>
    <property type="molecule type" value="Genomic_DNA"/>
</dbReference>
<feature type="active site" description="Charge relay system" evidence="5">
    <location>
        <position position="650"/>
    </location>
</feature>
<dbReference type="AlphaFoldDB" id="A0A6A5W4V2"/>
<dbReference type="CDD" id="cd00306">
    <property type="entry name" value="Peptidases_S8_S53"/>
    <property type="match status" value="1"/>
</dbReference>
<dbReference type="PANTHER" id="PTHR43806:SF11">
    <property type="entry name" value="CEREVISIN-RELATED"/>
    <property type="match status" value="1"/>
</dbReference>
<dbReference type="GO" id="GO:0006508">
    <property type="term" value="P:proteolysis"/>
    <property type="evidence" value="ECO:0007669"/>
    <property type="project" value="UniProtKB-KW"/>
</dbReference>
<dbReference type="SUPFAM" id="SSF52743">
    <property type="entry name" value="Subtilisin-like"/>
    <property type="match status" value="1"/>
</dbReference>
<accession>A0A6A5W4V2</accession>